<sequence>MRRKIGVIDVGGGMRSAYGAGVLDHCLDRGIRFDYGLGVSAGSANVTSFFAGQRGRARRFYTKYLVRPEYMGIGNFLRTGSYLGFDYIYGTLMNHDGEDPLDYAAMVASGADIRVCATDARTGRPRFFREDDLRQDNYDVIKASSCLPVLDKPYVIDGIPYFDGTISDPVPIGQAFADGCTHVVVILTRPRAFRRSAAHDVASSGLLALSYPHAARALLQRAATYNREVDQAERLAAAGRVTILAPSSIAGMHTLKQDIPAIGRLYEQGLHDARALDVLLGE</sequence>
<keyword evidence="1 4" id="KW-0378">Hydrolase</keyword>
<dbReference type="InterPro" id="IPR016035">
    <property type="entry name" value="Acyl_Trfase/lysoPLipase"/>
</dbReference>
<dbReference type="PANTHER" id="PTHR14226:SF25">
    <property type="entry name" value="PHOSPHOESTERASE"/>
    <property type="match status" value="1"/>
</dbReference>
<dbReference type="GO" id="GO:0016787">
    <property type="term" value="F:hydrolase activity"/>
    <property type="evidence" value="ECO:0007669"/>
    <property type="project" value="UniProtKB-UniRule"/>
</dbReference>
<evidence type="ECO:0000256" key="3">
    <source>
        <dbReference type="ARBA" id="ARBA00023098"/>
    </source>
</evidence>
<name>A0A6I5N008_9BIFI</name>
<dbReference type="Pfam" id="PF01734">
    <property type="entry name" value="Patatin"/>
    <property type="match status" value="1"/>
</dbReference>
<feature type="active site" description="Proton acceptor" evidence="4">
    <location>
        <position position="163"/>
    </location>
</feature>
<dbReference type="InterPro" id="IPR037483">
    <property type="entry name" value="YjjU-like"/>
</dbReference>
<evidence type="ECO:0000256" key="2">
    <source>
        <dbReference type="ARBA" id="ARBA00022963"/>
    </source>
</evidence>
<reference evidence="6 7" key="1">
    <citation type="submission" date="2019-09" db="EMBL/GenBank/DDBJ databases">
        <title>Phylogenetic characterization of a novel taxon of the genus Bifidobacterium: Bifidobacterium choloepi sp. nov.</title>
        <authorList>
            <person name="Modesto M."/>
            <person name="Satti M."/>
        </authorList>
    </citation>
    <scope>NUCLEOTIDE SEQUENCE [LARGE SCALE GENOMIC DNA]</scope>
    <source>
        <strain evidence="6 7">BRDM6</strain>
    </source>
</reference>
<feature type="active site" description="Nucleophile" evidence="4">
    <location>
        <position position="40"/>
    </location>
</feature>
<keyword evidence="2 4" id="KW-0442">Lipid degradation</keyword>
<keyword evidence="7" id="KW-1185">Reference proteome</keyword>
<dbReference type="SUPFAM" id="SSF52151">
    <property type="entry name" value="FabD/lysophospholipase-like"/>
    <property type="match status" value="1"/>
</dbReference>
<proteinExistence type="predicted"/>
<dbReference type="AlphaFoldDB" id="A0A6I5N008"/>
<evidence type="ECO:0000313" key="6">
    <source>
        <dbReference type="EMBL" id="NEG69867.1"/>
    </source>
</evidence>
<dbReference type="InterPro" id="IPR045943">
    <property type="entry name" value="DUF6363"/>
</dbReference>
<dbReference type="RefSeq" id="WP_163227386.1">
    <property type="nucleotide sequence ID" value="NZ_VYSG01000001.1"/>
</dbReference>
<dbReference type="EMBL" id="VYSG01000001">
    <property type="protein sequence ID" value="NEG69867.1"/>
    <property type="molecule type" value="Genomic_DNA"/>
</dbReference>
<feature type="domain" description="PNPLA" evidence="5">
    <location>
        <begin position="7"/>
        <end position="176"/>
    </location>
</feature>
<dbReference type="PANTHER" id="PTHR14226">
    <property type="entry name" value="NEUROPATHY TARGET ESTERASE/SWISS CHEESE D.MELANOGASTER"/>
    <property type="match status" value="1"/>
</dbReference>
<evidence type="ECO:0000313" key="7">
    <source>
        <dbReference type="Proteomes" id="UP000469292"/>
    </source>
</evidence>
<keyword evidence="3 4" id="KW-0443">Lipid metabolism</keyword>
<evidence type="ECO:0000256" key="1">
    <source>
        <dbReference type="ARBA" id="ARBA00022801"/>
    </source>
</evidence>
<evidence type="ECO:0000259" key="5">
    <source>
        <dbReference type="PROSITE" id="PS51635"/>
    </source>
</evidence>
<organism evidence="6 7">
    <name type="scientific">Bifidobacterium choloepi</name>
    <dbReference type="NCBI Taxonomy" id="2614131"/>
    <lineage>
        <taxon>Bacteria</taxon>
        <taxon>Bacillati</taxon>
        <taxon>Actinomycetota</taxon>
        <taxon>Actinomycetes</taxon>
        <taxon>Bifidobacteriales</taxon>
        <taxon>Bifidobacteriaceae</taxon>
        <taxon>Bifidobacterium</taxon>
    </lineage>
</organism>
<dbReference type="InterPro" id="IPR002641">
    <property type="entry name" value="PNPLA_dom"/>
</dbReference>
<evidence type="ECO:0000256" key="4">
    <source>
        <dbReference type="PROSITE-ProRule" id="PRU01161"/>
    </source>
</evidence>
<comment type="caution">
    <text evidence="4">Lacks conserved residue(s) required for the propagation of feature annotation.</text>
</comment>
<dbReference type="CDD" id="cd07208">
    <property type="entry name" value="Pat_hypo_Ecoli_yjju_like"/>
    <property type="match status" value="1"/>
</dbReference>
<protein>
    <submittedName>
        <fullName evidence="6">Patatin family protein</fullName>
    </submittedName>
</protein>
<dbReference type="GO" id="GO:0016042">
    <property type="term" value="P:lipid catabolic process"/>
    <property type="evidence" value="ECO:0007669"/>
    <property type="project" value="UniProtKB-UniRule"/>
</dbReference>
<dbReference type="InterPro" id="IPR050301">
    <property type="entry name" value="NTE"/>
</dbReference>
<accession>A0A6I5N008</accession>
<dbReference type="Gene3D" id="3.40.1090.10">
    <property type="entry name" value="Cytosolic phospholipase A2 catalytic domain"/>
    <property type="match status" value="2"/>
</dbReference>
<gene>
    <name evidence="6" type="ORF">F6S87_04475</name>
</gene>
<dbReference type="PROSITE" id="PS51635">
    <property type="entry name" value="PNPLA"/>
    <property type="match status" value="1"/>
</dbReference>
<dbReference type="Proteomes" id="UP000469292">
    <property type="component" value="Unassembled WGS sequence"/>
</dbReference>
<comment type="caution">
    <text evidence="6">The sequence shown here is derived from an EMBL/GenBank/DDBJ whole genome shotgun (WGS) entry which is preliminary data.</text>
</comment>
<feature type="short sequence motif" description="GXSXG" evidence="4">
    <location>
        <begin position="38"/>
        <end position="42"/>
    </location>
</feature>
<dbReference type="Pfam" id="PF19890">
    <property type="entry name" value="DUF6363"/>
    <property type="match status" value="1"/>
</dbReference>